<sequence length="77" mass="8961">MELIATTRPEPVAYAYGAYLHGGHLRCGLLFVRKGNTKKTVTLRDPETKQRYRVRLPREAINAPRHLRFSREELEVL</sequence>
<evidence type="ECO:0000313" key="1">
    <source>
        <dbReference type="EMBL" id="MFC6591673.1"/>
    </source>
</evidence>
<comment type="caution">
    <text evidence="1">The sequence shown here is derived from an EMBL/GenBank/DDBJ whole genome shotgun (WGS) entry which is preliminary data.</text>
</comment>
<keyword evidence="2" id="KW-1185">Reference proteome</keyword>
<dbReference type="RefSeq" id="WP_380082679.1">
    <property type="nucleotide sequence ID" value="NZ_JBHSWD010000001.1"/>
</dbReference>
<reference evidence="2" key="1">
    <citation type="journal article" date="2019" name="Int. J. Syst. Evol. Microbiol.">
        <title>The Global Catalogue of Microorganisms (GCM) 10K type strain sequencing project: providing services to taxonomists for standard genome sequencing and annotation.</title>
        <authorList>
            <consortium name="The Broad Institute Genomics Platform"/>
            <consortium name="The Broad Institute Genome Sequencing Center for Infectious Disease"/>
            <person name="Wu L."/>
            <person name="Ma J."/>
        </authorList>
    </citation>
    <scope>NUCLEOTIDE SEQUENCE [LARGE SCALE GENOMIC DNA]</scope>
    <source>
        <strain evidence="2">CGMCC 1.15772</strain>
    </source>
</reference>
<proteinExistence type="predicted"/>
<dbReference type="EMBL" id="JBHSWD010000001">
    <property type="protein sequence ID" value="MFC6591673.1"/>
    <property type="molecule type" value="Genomic_DNA"/>
</dbReference>
<gene>
    <name evidence="1" type="ORF">ACFP81_06385</name>
</gene>
<organism evidence="1 2">
    <name type="scientific">Deinococcus lacus</name>
    <dbReference type="NCBI Taxonomy" id="392561"/>
    <lineage>
        <taxon>Bacteria</taxon>
        <taxon>Thermotogati</taxon>
        <taxon>Deinococcota</taxon>
        <taxon>Deinococci</taxon>
        <taxon>Deinococcales</taxon>
        <taxon>Deinococcaceae</taxon>
        <taxon>Deinococcus</taxon>
    </lineage>
</organism>
<protein>
    <recommendedName>
        <fullName evidence="3">WYL domain-containing protein</fullName>
    </recommendedName>
</protein>
<dbReference type="Proteomes" id="UP001596297">
    <property type="component" value="Unassembled WGS sequence"/>
</dbReference>
<name>A0ABW1YBR8_9DEIO</name>
<evidence type="ECO:0000313" key="2">
    <source>
        <dbReference type="Proteomes" id="UP001596297"/>
    </source>
</evidence>
<evidence type="ECO:0008006" key="3">
    <source>
        <dbReference type="Google" id="ProtNLM"/>
    </source>
</evidence>
<accession>A0ABW1YBR8</accession>